<accession>A0ABT7MYU1</accession>
<comment type="caution">
    <text evidence="3">The sequence shown here is derived from an EMBL/GenBank/DDBJ whole genome shotgun (WGS) entry which is preliminary data.</text>
</comment>
<name>A0ABT7MYU1_9MICO</name>
<reference evidence="3 4" key="1">
    <citation type="submission" date="2023-06" db="EMBL/GenBank/DDBJ databases">
        <title>Microbacterium sp. nov., isolated from a waste landfill.</title>
        <authorList>
            <person name="Wen W."/>
        </authorList>
    </citation>
    <scope>NUCLEOTIDE SEQUENCE [LARGE SCALE GENOMIC DNA]</scope>
    <source>
        <strain evidence="3 4">ASV49</strain>
    </source>
</reference>
<feature type="compositionally biased region" description="Low complexity" evidence="1">
    <location>
        <begin position="140"/>
        <end position="153"/>
    </location>
</feature>
<feature type="compositionally biased region" description="Polar residues" evidence="1">
    <location>
        <begin position="82"/>
        <end position="92"/>
    </location>
</feature>
<dbReference type="EMBL" id="JASXSZ010000003">
    <property type="protein sequence ID" value="MDL9979623.1"/>
    <property type="molecule type" value="Genomic_DNA"/>
</dbReference>
<keyword evidence="2" id="KW-0812">Transmembrane</keyword>
<feature type="region of interest" description="Disordered" evidence="1">
    <location>
        <begin position="68"/>
        <end position="164"/>
    </location>
</feature>
<evidence type="ECO:0000256" key="2">
    <source>
        <dbReference type="SAM" id="Phobius"/>
    </source>
</evidence>
<keyword evidence="2" id="KW-1133">Transmembrane helix</keyword>
<evidence type="ECO:0000313" key="3">
    <source>
        <dbReference type="EMBL" id="MDL9979623.1"/>
    </source>
</evidence>
<protein>
    <submittedName>
        <fullName evidence="3">Uncharacterized protein</fullName>
    </submittedName>
</protein>
<evidence type="ECO:0000256" key="1">
    <source>
        <dbReference type="SAM" id="MobiDB-lite"/>
    </source>
</evidence>
<dbReference type="Proteomes" id="UP001235064">
    <property type="component" value="Unassembled WGS sequence"/>
</dbReference>
<keyword evidence="4" id="KW-1185">Reference proteome</keyword>
<organism evidence="3 4">
    <name type="scientific">Microbacterium candidum</name>
    <dbReference type="NCBI Taxonomy" id="3041922"/>
    <lineage>
        <taxon>Bacteria</taxon>
        <taxon>Bacillati</taxon>
        <taxon>Actinomycetota</taxon>
        <taxon>Actinomycetes</taxon>
        <taxon>Micrococcales</taxon>
        <taxon>Microbacteriaceae</taxon>
        <taxon>Microbacterium</taxon>
    </lineage>
</organism>
<keyword evidence="2" id="KW-0472">Membrane</keyword>
<sequence>MTNPPTTRREARLAAEAQASAPADQAVFVDPSGRRSRRARGVVAGVVGGVLLYVVFIAVAILGQSGVESPLLPHPPAPAAGSETNPSHSATPLPTAIAEDPVPLPSESAILHLIGTGAATHPSTAPTSVPVASPTPAPSPSATAPGRSGSAPSHTPKPKPTGKP</sequence>
<gene>
    <name evidence="3" type="ORF">QSV35_09780</name>
</gene>
<feature type="compositionally biased region" description="Low complexity" evidence="1">
    <location>
        <begin position="122"/>
        <end position="132"/>
    </location>
</feature>
<proteinExistence type="predicted"/>
<evidence type="ECO:0000313" key="4">
    <source>
        <dbReference type="Proteomes" id="UP001235064"/>
    </source>
</evidence>
<dbReference type="RefSeq" id="WP_286288559.1">
    <property type="nucleotide sequence ID" value="NZ_JASXSZ010000003.1"/>
</dbReference>
<feature type="transmembrane region" description="Helical" evidence="2">
    <location>
        <begin position="42"/>
        <end position="63"/>
    </location>
</feature>